<dbReference type="Proteomes" id="UP000444721">
    <property type="component" value="Unassembled WGS sequence"/>
</dbReference>
<comment type="caution">
    <text evidence="2">The sequence shown here is derived from an EMBL/GenBank/DDBJ whole genome shotgun (WGS) entry which is preliminary data.</text>
</comment>
<organism evidence="2 3">
    <name type="scientific">Naegleria fowleri</name>
    <name type="common">Brain eating amoeba</name>
    <dbReference type="NCBI Taxonomy" id="5763"/>
    <lineage>
        <taxon>Eukaryota</taxon>
        <taxon>Discoba</taxon>
        <taxon>Heterolobosea</taxon>
        <taxon>Tetramitia</taxon>
        <taxon>Eutetramitia</taxon>
        <taxon>Vahlkampfiidae</taxon>
        <taxon>Naegleria</taxon>
    </lineage>
</organism>
<evidence type="ECO:0000313" key="2">
    <source>
        <dbReference type="EMBL" id="KAF0984806.1"/>
    </source>
</evidence>
<dbReference type="RefSeq" id="XP_044569519.1">
    <property type="nucleotide sequence ID" value="XM_044710752.1"/>
</dbReference>
<accession>A0A6A5CAM9</accession>
<keyword evidence="1" id="KW-0812">Transmembrane</keyword>
<feature type="transmembrane region" description="Helical" evidence="1">
    <location>
        <begin position="29"/>
        <end position="52"/>
    </location>
</feature>
<dbReference type="OrthoDB" id="10357776at2759"/>
<keyword evidence="3" id="KW-1185">Reference proteome</keyword>
<proteinExistence type="predicted"/>
<keyword evidence="1" id="KW-0472">Membrane</keyword>
<dbReference type="EMBL" id="VFQX01000002">
    <property type="protein sequence ID" value="KAF0984806.1"/>
    <property type="molecule type" value="Genomic_DNA"/>
</dbReference>
<keyword evidence="1" id="KW-1133">Transmembrane helix</keyword>
<dbReference type="VEuPathDB" id="AmoebaDB:FDP41_000705"/>
<protein>
    <submittedName>
        <fullName evidence="2">Uncharacterized protein</fullName>
    </submittedName>
</protein>
<dbReference type="AlphaFoldDB" id="A0A6A5CAM9"/>
<evidence type="ECO:0000256" key="1">
    <source>
        <dbReference type="SAM" id="Phobius"/>
    </source>
</evidence>
<gene>
    <name evidence="2" type="ORF">FDP41_000705</name>
</gene>
<evidence type="ECO:0000313" key="3">
    <source>
        <dbReference type="Proteomes" id="UP000444721"/>
    </source>
</evidence>
<sequence length="97" mass="10395">MLPLGSSSPSSSTSEEPAATGLKKLFNKIWSFGSTISGMGLTTGTALVILYLPIMMTQDNEKLAIYRLMANAFGIKLDLNPQQQANANANIQGLDKF</sequence>
<dbReference type="GeneID" id="68107923"/>
<reference evidence="2 3" key="1">
    <citation type="journal article" date="2019" name="Sci. Rep.">
        <title>Nanopore sequencing improves the draft genome of the human pathogenic amoeba Naegleria fowleri.</title>
        <authorList>
            <person name="Liechti N."/>
            <person name="Schurch N."/>
            <person name="Bruggmann R."/>
            <person name="Wittwer M."/>
        </authorList>
    </citation>
    <scope>NUCLEOTIDE SEQUENCE [LARGE SCALE GENOMIC DNA]</scope>
    <source>
        <strain evidence="2 3">ATCC 30894</strain>
    </source>
</reference>
<name>A0A6A5CAM9_NAEFO</name>
<dbReference type="VEuPathDB" id="AmoebaDB:NfTy_031350"/>